<dbReference type="Proteomes" id="UP000011518">
    <property type="component" value="Unassembled WGS sequence"/>
</dbReference>
<evidence type="ECO:0000256" key="7">
    <source>
        <dbReference type="ARBA" id="ARBA00038343"/>
    </source>
</evidence>
<dbReference type="InterPro" id="IPR036322">
    <property type="entry name" value="WD40_repeat_dom_sf"/>
</dbReference>
<evidence type="ECO:0000256" key="1">
    <source>
        <dbReference type="ARBA" id="ARBA00022499"/>
    </source>
</evidence>
<dbReference type="FunFam" id="2.130.10.10:FF:000294">
    <property type="entry name" value="WD repeat-containing protein 70"/>
    <property type="match status" value="1"/>
</dbReference>
<dbReference type="eggNOG" id="KOG0772">
    <property type="taxonomic scope" value="Eukaryota"/>
</dbReference>
<evidence type="ECO:0000256" key="6">
    <source>
        <dbReference type="ARBA" id="ARBA00022990"/>
    </source>
</evidence>
<evidence type="ECO:0000313" key="11">
    <source>
        <dbReference type="EMBL" id="ELW53478.1"/>
    </source>
</evidence>
<feature type="region of interest" description="Disordered" evidence="10">
    <location>
        <begin position="592"/>
        <end position="616"/>
    </location>
</feature>
<gene>
    <name evidence="11" type="ORF">TREES_T100020834</name>
</gene>
<proteinExistence type="inferred from homology"/>
<keyword evidence="4" id="KW-0677">Repeat</keyword>
<dbReference type="FunCoup" id="L9JT16">
    <property type="interactions" value="2939"/>
</dbReference>
<evidence type="ECO:0000256" key="10">
    <source>
        <dbReference type="SAM" id="MobiDB-lite"/>
    </source>
</evidence>
<dbReference type="InterPro" id="IPR015943">
    <property type="entry name" value="WD40/YVTN_repeat-like_dom_sf"/>
</dbReference>
<evidence type="ECO:0000256" key="5">
    <source>
        <dbReference type="ARBA" id="ARBA00022843"/>
    </source>
</evidence>
<name>L9JT16_TUPCH</name>
<keyword evidence="5" id="KW-0832">Ubl conjugation</keyword>
<feature type="region of interest" description="Disordered" evidence="10">
    <location>
        <begin position="44"/>
        <end position="174"/>
    </location>
</feature>
<dbReference type="Gene3D" id="2.130.10.10">
    <property type="entry name" value="YVTN repeat-like/Quinoprotein amine dehydrogenase"/>
    <property type="match status" value="2"/>
</dbReference>
<protein>
    <recommendedName>
        <fullName evidence="8">WD repeat-containing protein 70</fullName>
    </recommendedName>
</protein>
<keyword evidence="1" id="KW-1017">Isopeptide bond</keyword>
<dbReference type="PANTHER" id="PTHR16017:SF0">
    <property type="entry name" value="WD REPEAT-CONTAINING PROTEIN 70"/>
    <property type="match status" value="1"/>
</dbReference>
<dbReference type="InterPro" id="IPR001680">
    <property type="entry name" value="WD40_rpt"/>
</dbReference>
<feature type="repeat" description="WD" evidence="9">
    <location>
        <begin position="179"/>
        <end position="211"/>
    </location>
</feature>
<sequence>MERSGASEVIGSETSGPDPQLAVTMGFTGFGKKARTFDLEAMFEQTRRTAVERSRKTLEAREKEEEMNREKELRRQNEDIEPTSSGSSAVRDCSKSSSRESSSSGSEENSDSSDDELIGPPLPPKMVEDPVNFMETDILGPLPPPLREEVEEDDDDDGEDSEEEENPVQKIPDSHEITLKHGTKTVSALGLDPSGARLVTGGYDYDVKFWDFAGMDASFKAFRSLQPCECHQIKSLQYSNTGDMILVVSGSSQAKVIDRDGFEVMECIKGDQYIVDMANTKGHTAMLHTGSWHPKIKGEFMTCSNDATVRLWEVENPKKQKSVFKPRTMQGKKVVPTTCTYSRDGNLVAAACQNGSIQIWDRNLTVHPKFHYKQAHNPGTDTSCVAFSYDGNVLASRGGDDTLKLWDVRQFNKPLFSASDLPTMFPMTDCCFSPDDKLIVTGTSVQRGCGSGKLVFFERRTFQRVYEIDITDASVVRCLWHPKLNQIMVGTGNGLAKVYYDPNKSQRGAKLCVVKTQRKAKQAETLTQDYIITRRGGRVGTHGGTLSSYIVKNIALDKTDDSNPREAILRHAKAAEDNPYWVSPAYSKTQPKTMFAQVESDDEEAKNEPEWKKRKI</sequence>
<feature type="repeat" description="WD" evidence="9">
    <location>
        <begin position="385"/>
        <end position="409"/>
    </location>
</feature>
<keyword evidence="3 9" id="KW-0853">WD repeat</keyword>
<dbReference type="GO" id="GO:0005634">
    <property type="term" value="C:nucleus"/>
    <property type="evidence" value="ECO:0007669"/>
    <property type="project" value="TreeGrafter"/>
</dbReference>
<reference evidence="12" key="2">
    <citation type="journal article" date="2013" name="Nat. Commun.">
        <title>Genome of the Chinese tree shrew.</title>
        <authorList>
            <person name="Fan Y."/>
            <person name="Huang Z.Y."/>
            <person name="Cao C.C."/>
            <person name="Chen C.S."/>
            <person name="Chen Y.X."/>
            <person name="Fan D.D."/>
            <person name="He J."/>
            <person name="Hou H.L."/>
            <person name="Hu L."/>
            <person name="Hu X.T."/>
            <person name="Jiang X.T."/>
            <person name="Lai R."/>
            <person name="Lang Y.S."/>
            <person name="Liang B."/>
            <person name="Liao S.G."/>
            <person name="Mu D."/>
            <person name="Ma Y.Y."/>
            <person name="Niu Y.Y."/>
            <person name="Sun X.Q."/>
            <person name="Xia J.Q."/>
            <person name="Xiao J."/>
            <person name="Xiong Z.Q."/>
            <person name="Xu L."/>
            <person name="Yang L."/>
            <person name="Zhang Y."/>
            <person name="Zhao W."/>
            <person name="Zhao X.D."/>
            <person name="Zheng Y.T."/>
            <person name="Zhou J.M."/>
            <person name="Zhu Y.B."/>
            <person name="Zhang G.J."/>
            <person name="Wang J."/>
            <person name="Yao Y.G."/>
        </authorList>
    </citation>
    <scope>NUCLEOTIDE SEQUENCE [LARGE SCALE GENOMIC DNA]</scope>
</reference>
<feature type="compositionally biased region" description="Basic and acidic residues" evidence="10">
    <location>
        <begin position="606"/>
        <end position="616"/>
    </location>
</feature>
<dbReference type="InParanoid" id="L9JT16"/>
<feature type="repeat" description="WD" evidence="9">
    <location>
        <begin position="280"/>
        <end position="322"/>
    </location>
</feature>
<dbReference type="STRING" id="246437.L9JT16"/>
<dbReference type="InterPro" id="IPR051858">
    <property type="entry name" value="WD_repeat_GAD-1"/>
</dbReference>
<keyword evidence="12" id="KW-1185">Reference proteome</keyword>
<dbReference type="PANTHER" id="PTHR16017">
    <property type="entry name" value="GASTRULATION DEFECTIVE PROTEIN 1-RELATED"/>
    <property type="match status" value="1"/>
</dbReference>
<evidence type="ECO:0000256" key="4">
    <source>
        <dbReference type="ARBA" id="ARBA00022737"/>
    </source>
</evidence>
<comment type="similarity">
    <text evidence="7">Belongs to the WD repeat GAD-1 family.</text>
</comment>
<reference evidence="12" key="1">
    <citation type="submission" date="2012-07" db="EMBL/GenBank/DDBJ databases">
        <title>Genome of the Chinese tree shrew, a rising model animal genetically related to primates.</title>
        <authorList>
            <person name="Zhang G."/>
            <person name="Fan Y."/>
            <person name="Yao Y."/>
            <person name="Huang Z."/>
        </authorList>
    </citation>
    <scope>NUCLEOTIDE SEQUENCE [LARGE SCALE GENOMIC DNA]</scope>
</reference>
<feature type="compositionally biased region" description="Acidic residues" evidence="10">
    <location>
        <begin position="108"/>
        <end position="117"/>
    </location>
</feature>
<evidence type="ECO:0000313" key="12">
    <source>
        <dbReference type="Proteomes" id="UP000011518"/>
    </source>
</evidence>
<dbReference type="AlphaFoldDB" id="L9JT16"/>
<evidence type="ECO:0000256" key="3">
    <source>
        <dbReference type="ARBA" id="ARBA00022574"/>
    </source>
</evidence>
<dbReference type="SMART" id="SM00320">
    <property type="entry name" value="WD40"/>
    <property type="match status" value="6"/>
</dbReference>
<keyword evidence="6" id="KW-0007">Acetylation</keyword>
<dbReference type="PROSITE" id="PS50294">
    <property type="entry name" value="WD_REPEATS_REGION"/>
    <property type="match status" value="1"/>
</dbReference>
<dbReference type="PRINTS" id="PR00320">
    <property type="entry name" value="GPROTEINBRPT"/>
</dbReference>
<organism evidence="11 12">
    <name type="scientific">Tupaia chinensis</name>
    <name type="common">Chinese tree shrew</name>
    <name type="synonym">Tupaia belangeri chinensis</name>
    <dbReference type="NCBI Taxonomy" id="246437"/>
    <lineage>
        <taxon>Eukaryota</taxon>
        <taxon>Metazoa</taxon>
        <taxon>Chordata</taxon>
        <taxon>Craniata</taxon>
        <taxon>Vertebrata</taxon>
        <taxon>Euteleostomi</taxon>
        <taxon>Mammalia</taxon>
        <taxon>Eutheria</taxon>
        <taxon>Euarchontoglires</taxon>
        <taxon>Scandentia</taxon>
        <taxon>Tupaiidae</taxon>
        <taxon>Tupaia</taxon>
    </lineage>
</organism>
<dbReference type="InterPro" id="IPR020472">
    <property type="entry name" value="WD40_PAC1"/>
</dbReference>
<feature type="compositionally biased region" description="Acidic residues" evidence="10">
    <location>
        <begin position="149"/>
        <end position="166"/>
    </location>
</feature>
<dbReference type="SUPFAM" id="SSF50978">
    <property type="entry name" value="WD40 repeat-like"/>
    <property type="match status" value="1"/>
</dbReference>
<dbReference type="GO" id="GO:0035861">
    <property type="term" value="C:site of double-strand break"/>
    <property type="evidence" value="ECO:0007669"/>
    <property type="project" value="TreeGrafter"/>
</dbReference>
<feature type="region of interest" description="Disordered" evidence="10">
    <location>
        <begin position="1"/>
        <end position="23"/>
    </location>
</feature>
<evidence type="ECO:0000256" key="9">
    <source>
        <dbReference type="PROSITE-ProRule" id="PRU00221"/>
    </source>
</evidence>
<evidence type="ECO:0000256" key="8">
    <source>
        <dbReference type="ARBA" id="ARBA00040943"/>
    </source>
</evidence>
<feature type="compositionally biased region" description="Basic and acidic residues" evidence="10">
    <location>
        <begin position="45"/>
        <end position="78"/>
    </location>
</feature>
<dbReference type="Pfam" id="PF00400">
    <property type="entry name" value="WD40"/>
    <property type="match status" value="3"/>
</dbReference>
<dbReference type="EMBL" id="KB320948">
    <property type="protein sequence ID" value="ELW53478.1"/>
    <property type="molecule type" value="Genomic_DNA"/>
</dbReference>
<dbReference type="FunFam" id="2.130.10.10:FF:000501">
    <property type="entry name" value="WD repeat domain 70"/>
    <property type="match status" value="1"/>
</dbReference>
<keyword evidence="2" id="KW-0597">Phosphoprotein</keyword>
<evidence type="ECO:0000256" key="2">
    <source>
        <dbReference type="ARBA" id="ARBA00022553"/>
    </source>
</evidence>
<dbReference type="PROSITE" id="PS50082">
    <property type="entry name" value="WD_REPEATS_2"/>
    <property type="match status" value="3"/>
</dbReference>
<accession>L9JT16</accession>